<dbReference type="Pfam" id="PF00646">
    <property type="entry name" value="F-box"/>
    <property type="match status" value="2"/>
</dbReference>
<evidence type="ECO:0000313" key="3">
    <source>
        <dbReference type="Proteomes" id="UP000027120"/>
    </source>
</evidence>
<reference evidence="2 3" key="1">
    <citation type="submission" date="2014-04" db="EMBL/GenBank/DDBJ databases">
        <authorList>
            <consortium name="International Citrus Genome Consortium"/>
            <person name="Gmitter F."/>
            <person name="Chen C."/>
            <person name="Farmerie W."/>
            <person name="Harkins T."/>
            <person name="Desany B."/>
            <person name="Mohiuddin M."/>
            <person name="Kodira C."/>
            <person name="Borodovsky M."/>
            <person name="Lomsadze A."/>
            <person name="Burns P."/>
            <person name="Jenkins J."/>
            <person name="Prochnik S."/>
            <person name="Shu S."/>
            <person name="Chapman J."/>
            <person name="Pitluck S."/>
            <person name="Schmutz J."/>
            <person name="Rokhsar D."/>
        </authorList>
    </citation>
    <scope>NUCLEOTIDE SEQUENCE</scope>
</reference>
<dbReference type="Proteomes" id="UP000027120">
    <property type="component" value="Unassembled WGS sequence"/>
</dbReference>
<keyword evidence="3" id="KW-1185">Reference proteome</keyword>
<dbReference type="InterPro" id="IPR001810">
    <property type="entry name" value="F-box_dom"/>
</dbReference>
<evidence type="ECO:0000313" key="2">
    <source>
        <dbReference type="EMBL" id="KDO74192.1"/>
    </source>
</evidence>
<accession>A0A067GFL5</accession>
<name>A0A067GFL5_CITSI</name>
<sequence length="320" mass="36618">MDENVEAALVTELAQRLSVAEIEGRYLPRHIVHYILEQLPLKSLARFQSVCRNWRYMISDLDNNFAMDENVEAALVTELAQRLSVTEMEGQYLPRDIVLNLLARLPLKSLVRFQSVCENWRGMIYDLDAILVQQSMSKVTITYGSADGRCLFFKLKNNNRQVCSLSLKTEYIWAKKACSNKFVLFSADDNGRRLLSVYNAITDQFRLVPEIPSIFQTTRYVYSLVNDASAETCKVILFHCEDFIQHCCIYSFNDDGQWGSGSSGDWRTLQLPCSQKIMKSPNSAIDVNGILYWVAKPDFEDYGGFIQPMDIAAEKFKTLC</sequence>
<feature type="domain" description="F-box" evidence="1">
    <location>
        <begin position="21"/>
        <end position="68"/>
    </location>
</feature>
<dbReference type="SUPFAM" id="SSF81383">
    <property type="entry name" value="F-box domain"/>
    <property type="match status" value="2"/>
</dbReference>
<protein>
    <recommendedName>
        <fullName evidence="1">F-box domain-containing protein</fullName>
    </recommendedName>
</protein>
<evidence type="ECO:0000259" key="1">
    <source>
        <dbReference type="PROSITE" id="PS50181"/>
    </source>
</evidence>
<feature type="domain" description="F-box" evidence="1">
    <location>
        <begin position="87"/>
        <end position="134"/>
    </location>
</feature>
<dbReference type="AlphaFoldDB" id="A0A067GFL5"/>
<dbReference type="PANTHER" id="PTHR31672:SF13">
    <property type="entry name" value="F-BOX PROTEIN CPR30-LIKE"/>
    <property type="match status" value="1"/>
</dbReference>
<proteinExistence type="predicted"/>
<organism evidence="2 3">
    <name type="scientific">Citrus sinensis</name>
    <name type="common">Sweet orange</name>
    <name type="synonym">Citrus aurantium var. sinensis</name>
    <dbReference type="NCBI Taxonomy" id="2711"/>
    <lineage>
        <taxon>Eukaryota</taxon>
        <taxon>Viridiplantae</taxon>
        <taxon>Streptophyta</taxon>
        <taxon>Embryophyta</taxon>
        <taxon>Tracheophyta</taxon>
        <taxon>Spermatophyta</taxon>
        <taxon>Magnoliopsida</taxon>
        <taxon>eudicotyledons</taxon>
        <taxon>Gunneridae</taxon>
        <taxon>Pentapetalae</taxon>
        <taxon>rosids</taxon>
        <taxon>malvids</taxon>
        <taxon>Sapindales</taxon>
        <taxon>Rutaceae</taxon>
        <taxon>Aurantioideae</taxon>
        <taxon>Citrus</taxon>
    </lineage>
</organism>
<gene>
    <name evidence="2" type="ORF">CISIN_1g037503mg</name>
</gene>
<dbReference type="EMBL" id="KK784884">
    <property type="protein sequence ID" value="KDO74192.1"/>
    <property type="molecule type" value="Genomic_DNA"/>
</dbReference>
<dbReference type="InterPro" id="IPR050796">
    <property type="entry name" value="SCF_F-box_component"/>
</dbReference>
<dbReference type="SMART" id="SM00256">
    <property type="entry name" value="FBOX"/>
    <property type="match status" value="2"/>
</dbReference>
<dbReference type="PANTHER" id="PTHR31672">
    <property type="entry name" value="BNACNNG10540D PROTEIN"/>
    <property type="match status" value="1"/>
</dbReference>
<dbReference type="Gene3D" id="1.20.1280.50">
    <property type="match status" value="2"/>
</dbReference>
<dbReference type="InterPro" id="IPR036047">
    <property type="entry name" value="F-box-like_dom_sf"/>
</dbReference>
<dbReference type="PROSITE" id="PS50181">
    <property type="entry name" value="FBOX"/>
    <property type="match status" value="2"/>
</dbReference>